<comment type="caution">
    <text evidence="1">The sequence shown here is derived from an EMBL/GenBank/DDBJ whole genome shotgun (WGS) entry which is preliminary data.</text>
</comment>
<accession>A0A9Q3D3S6</accession>
<gene>
    <name evidence="1" type="ORF">O181_036024</name>
</gene>
<dbReference type="Proteomes" id="UP000765509">
    <property type="component" value="Unassembled WGS sequence"/>
</dbReference>
<name>A0A9Q3D3S6_9BASI</name>
<sequence length="124" mass="14570">MKVDTKNNFRFSQWAPESGTLDTGNDEPEETETPILGISYSLIHTEFSNALNQFHEKHKQCSILESLLQQKNRSPELKFQLEEPLLREYKDNIFFLIDGLLYHIEKHTSSLIVIERYHICKMCP</sequence>
<protein>
    <submittedName>
        <fullName evidence="1">Uncharacterized protein</fullName>
    </submittedName>
</protein>
<dbReference type="EMBL" id="AVOT02013547">
    <property type="protein sequence ID" value="MBW0496309.1"/>
    <property type="molecule type" value="Genomic_DNA"/>
</dbReference>
<evidence type="ECO:0000313" key="1">
    <source>
        <dbReference type="EMBL" id="MBW0496309.1"/>
    </source>
</evidence>
<dbReference type="AlphaFoldDB" id="A0A9Q3D3S6"/>
<keyword evidence="2" id="KW-1185">Reference proteome</keyword>
<proteinExistence type="predicted"/>
<reference evidence="1" key="1">
    <citation type="submission" date="2021-03" db="EMBL/GenBank/DDBJ databases">
        <title>Draft genome sequence of rust myrtle Austropuccinia psidii MF-1, a brazilian biotype.</title>
        <authorList>
            <person name="Quecine M.C."/>
            <person name="Pachon D.M.R."/>
            <person name="Bonatelli M.L."/>
            <person name="Correr F.H."/>
            <person name="Franceschini L.M."/>
            <person name="Leite T.F."/>
            <person name="Margarido G.R.A."/>
            <person name="Almeida C.A."/>
            <person name="Ferrarezi J.A."/>
            <person name="Labate C.A."/>
        </authorList>
    </citation>
    <scope>NUCLEOTIDE SEQUENCE</scope>
    <source>
        <strain evidence="1">MF-1</strain>
    </source>
</reference>
<organism evidence="1 2">
    <name type="scientific">Austropuccinia psidii MF-1</name>
    <dbReference type="NCBI Taxonomy" id="1389203"/>
    <lineage>
        <taxon>Eukaryota</taxon>
        <taxon>Fungi</taxon>
        <taxon>Dikarya</taxon>
        <taxon>Basidiomycota</taxon>
        <taxon>Pucciniomycotina</taxon>
        <taxon>Pucciniomycetes</taxon>
        <taxon>Pucciniales</taxon>
        <taxon>Sphaerophragmiaceae</taxon>
        <taxon>Austropuccinia</taxon>
    </lineage>
</organism>
<evidence type="ECO:0000313" key="2">
    <source>
        <dbReference type="Proteomes" id="UP000765509"/>
    </source>
</evidence>